<dbReference type="GO" id="GO:0007169">
    <property type="term" value="P:cell surface receptor protein tyrosine kinase signaling pathway"/>
    <property type="evidence" value="ECO:0007669"/>
    <property type="project" value="TreeGrafter"/>
</dbReference>
<dbReference type="GO" id="GO:0004714">
    <property type="term" value="F:transmembrane receptor protein tyrosine kinase activity"/>
    <property type="evidence" value="ECO:0007669"/>
    <property type="project" value="UniProtKB-EC"/>
</dbReference>
<evidence type="ECO:0000313" key="24">
    <source>
        <dbReference type="EnsemblMetazoa" id="XP_038060921.1"/>
    </source>
</evidence>
<dbReference type="RefSeq" id="XP_038060921.1">
    <property type="nucleotide sequence ID" value="XM_038204993.1"/>
</dbReference>
<feature type="binding site" evidence="18">
    <location>
        <position position="828"/>
    </location>
    <ligand>
        <name>Mg(2+)</name>
        <dbReference type="ChEBI" id="CHEBI:18420"/>
    </ligand>
</feature>
<dbReference type="PANTHER" id="PTHR24416">
    <property type="entry name" value="TYROSINE-PROTEIN KINASE RECEPTOR"/>
    <property type="match status" value="1"/>
</dbReference>
<evidence type="ECO:0000256" key="10">
    <source>
        <dbReference type="ARBA" id="ARBA00023137"/>
    </source>
</evidence>
<evidence type="ECO:0000256" key="9">
    <source>
        <dbReference type="ARBA" id="ARBA00023136"/>
    </source>
</evidence>
<dbReference type="GO" id="GO:0005524">
    <property type="term" value="F:ATP binding"/>
    <property type="evidence" value="ECO:0007669"/>
    <property type="project" value="UniProtKB-UniRule"/>
</dbReference>
<dbReference type="InterPro" id="IPR050122">
    <property type="entry name" value="RTK"/>
</dbReference>
<protein>
    <recommendedName>
        <fullName evidence="2">receptor protein-tyrosine kinase</fullName>
        <ecNumber evidence="2">2.7.10.1</ecNumber>
    </recommendedName>
</protein>
<keyword evidence="10" id="KW-0829">Tyrosine-protein kinase</keyword>
<evidence type="ECO:0000256" key="21">
    <source>
        <dbReference type="SAM" id="Phobius"/>
    </source>
</evidence>
<evidence type="ECO:0000256" key="2">
    <source>
        <dbReference type="ARBA" id="ARBA00011902"/>
    </source>
</evidence>
<organism evidence="24 25">
    <name type="scientific">Patiria miniata</name>
    <name type="common">Bat star</name>
    <name type="synonym">Asterina miniata</name>
    <dbReference type="NCBI Taxonomy" id="46514"/>
    <lineage>
        <taxon>Eukaryota</taxon>
        <taxon>Metazoa</taxon>
        <taxon>Echinodermata</taxon>
        <taxon>Eleutherozoa</taxon>
        <taxon>Asterozoa</taxon>
        <taxon>Asteroidea</taxon>
        <taxon>Valvatacea</taxon>
        <taxon>Valvatida</taxon>
        <taxon>Asterinidae</taxon>
        <taxon>Patiria</taxon>
    </lineage>
</organism>
<evidence type="ECO:0000259" key="23">
    <source>
        <dbReference type="PROSITE" id="PS50835"/>
    </source>
</evidence>
<evidence type="ECO:0000256" key="15">
    <source>
        <dbReference type="ARBA" id="ARBA00051243"/>
    </source>
</evidence>
<dbReference type="AlphaFoldDB" id="A0A914ABT3"/>
<accession>A0A914ABT3</accession>
<proteinExistence type="predicted"/>
<evidence type="ECO:0000259" key="22">
    <source>
        <dbReference type="PROSITE" id="PS50011"/>
    </source>
</evidence>
<feature type="binding site" evidence="17">
    <location>
        <begin position="770"/>
        <end position="776"/>
    </location>
    <ligand>
        <name>ATP</name>
        <dbReference type="ChEBI" id="CHEBI:30616"/>
    </ligand>
</feature>
<keyword evidence="8 21" id="KW-1133">Transmembrane helix</keyword>
<dbReference type="InterPro" id="IPR036179">
    <property type="entry name" value="Ig-like_dom_sf"/>
</dbReference>
<feature type="domain" description="Ig-like" evidence="23">
    <location>
        <begin position="115"/>
        <end position="216"/>
    </location>
</feature>
<evidence type="ECO:0000256" key="19">
    <source>
        <dbReference type="PIRSR" id="PIRSR000615-4"/>
    </source>
</evidence>
<dbReference type="PROSITE" id="PS00107">
    <property type="entry name" value="PROTEIN_KINASE_ATP"/>
    <property type="match status" value="1"/>
</dbReference>
<evidence type="ECO:0000256" key="11">
    <source>
        <dbReference type="ARBA" id="ARBA00023157"/>
    </source>
</evidence>
<dbReference type="GeneID" id="119731750"/>
<feature type="binding site" evidence="18">
    <location>
        <position position="841"/>
    </location>
    <ligand>
        <name>Mg(2+)</name>
        <dbReference type="ChEBI" id="CHEBI:18420"/>
    </ligand>
</feature>
<keyword evidence="7 17" id="KW-0067">ATP-binding</keyword>
<evidence type="ECO:0000256" key="1">
    <source>
        <dbReference type="ARBA" id="ARBA00004167"/>
    </source>
</evidence>
<dbReference type="CDD" id="cd00192">
    <property type="entry name" value="PTKc"/>
    <property type="match status" value="1"/>
</dbReference>
<feature type="binding site" evidence="17 20">
    <location>
        <position position="722"/>
    </location>
    <ligand>
        <name>ATP</name>
        <dbReference type="ChEBI" id="CHEBI:30616"/>
    </ligand>
</feature>
<evidence type="ECO:0000256" key="5">
    <source>
        <dbReference type="ARBA" id="ARBA00022741"/>
    </source>
</evidence>
<dbReference type="Proteomes" id="UP000887568">
    <property type="component" value="Unplaced"/>
</dbReference>
<dbReference type="GO" id="GO:0043235">
    <property type="term" value="C:receptor complex"/>
    <property type="evidence" value="ECO:0007669"/>
    <property type="project" value="TreeGrafter"/>
</dbReference>
<keyword evidence="12" id="KW-0675">Receptor</keyword>
<evidence type="ECO:0000256" key="12">
    <source>
        <dbReference type="ARBA" id="ARBA00023170"/>
    </source>
</evidence>
<evidence type="ECO:0000256" key="7">
    <source>
        <dbReference type="ARBA" id="ARBA00022840"/>
    </source>
</evidence>
<evidence type="ECO:0000256" key="3">
    <source>
        <dbReference type="ARBA" id="ARBA00022679"/>
    </source>
</evidence>
<dbReference type="InterPro" id="IPR017441">
    <property type="entry name" value="Protein_kinase_ATP_BS"/>
</dbReference>
<evidence type="ECO:0000256" key="4">
    <source>
        <dbReference type="ARBA" id="ARBA00022692"/>
    </source>
</evidence>
<dbReference type="SMART" id="SM00409">
    <property type="entry name" value="IG"/>
    <property type="match status" value="1"/>
</dbReference>
<dbReference type="OrthoDB" id="533232at2759"/>
<feature type="site" description="Important for interaction with phosphotyrosine-binding proteins" evidence="19">
    <location>
        <position position="963"/>
    </location>
</feature>
<dbReference type="InterPro" id="IPR003599">
    <property type="entry name" value="Ig_sub"/>
</dbReference>
<dbReference type="Gene3D" id="2.60.40.10">
    <property type="entry name" value="Immunoglobulins"/>
    <property type="match status" value="2"/>
</dbReference>
<evidence type="ECO:0000256" key="16">
    <source>
        <dbReference type="PIRSR" id="PIRSR000615-1"/>
    </source>
</evidence>
<dbReference type="OMA" id="NEYENAC"/>
<keyword evidence="3" id="KW-0808">Transferase</keyword>
<feature type="domain" description="Ig-like" evidence="23">
    <location>
        <begin position="375"/>
        <end position="452"/>
    </location>
</feature>
<dbReference type="PROSITE" id="PS00109">
    <property type="entry name" value="PROTEIN_KINASE_TYR"/>
    <property type="match status" value="1"/>
</dbReference>
<keyword evidence="14" id="KW-0393">Immunoglobulin domain</keyword>
<dbReference type="PANTHER" id="PTHR24416:SF613">
    <property type="entry name" value="RECEPTOR PROTEIN-TYROSINE KINASE"/>
    <property type="match status" value="1"/>
</dbReference>
<evidence type="ECO:0000256" key="17">
    <source>
        <dbReference type="PIRSR" id="PIRSR000615-2"/>
    </source>
</evidence>
<dbReference type="Gene3D" id="3.30.200.20">
    <property type="entry name" value="Phosphorylase Kinase, domain 1"/>
    <property type="match status" value="1"/>
</dbReference>
<dbReference type="PROSITE" id="PS50835">
    <property type="entry name" value="IG_LIKE"/>
    <property type="match status" value="4"/>
</dbReference>
<dbReference type="InterPro" id="IPR013783">
    <property type="entry name" value="Ig-like_fold"/>
</dbReference>
<comment type="catalytic activity">
    <reaction evidence="15">
        <text>L-tyrosyl-[protein] + ATP = O-phospho-L-tyrosyl-[protein] + ADP + H(+)</text>
        <dbReference type="Rhea" id="RHEA:10596"/>
        <dbReference type="Rhea" id="RHEA-COMP:10136"/>
        <dbReference type="Rhea" id="RHEA-COMP:20101"/>
        <dbReference type="ChEBI" id="CHEBI:15378"/>
        <dbReference type="ChEBI" id="CHEBI:30616"/>
        <dbReference type="ChEBI" id="CHEBI:46858"/>
        <dbReference type="ChEBI" id="CHEBI:61978"/>
        <dbReference type="ChEBI" id="CHEBI:456216"/>
        <dbReference type="EC" id="2.7.10.1"/>
    </reaction>
</comment>
<feature type="domain" description="Ig-like" evidence="23">
    <location>
        <begin position="459"/>
        <end position="568"/>
    </location>
</feature>
<sequence>MKTLPVNVSSFSEGDSLRILPAENYPASIGVNVTFTCLITGHRTNVGPVTRVEWQKSSLILQRCSFQPPGDQDGFEEHCKLSIAPVKRTSAGQYKCVVYYLTSTTKTLQLDIVEPNTTVEVKDLNTGKLVDSDSEPICVRRSGSAVRGFKCTVRDAEPNAWNIAWFVGGERVVTGLVETAVGGLVKVSSTFNLSQSQTEFPNNLTCQATGLERLISITVELKSCQGIHPKHDLDLWDLSARRLVGLTSTPICIQLHTERTFQCQLRAARPGVWRVAWLIDGEESGDGFTNLTSSAGDGLVNVSSRFIISKWRDDGTITSLTCRATSEGENSLNVTVHLEICSDVDRVVNTSIHLVDLSTGELLGIKSGHICFKAGTKRTFACTILDARPDIVVTWIIDGIKNESGRVDVTPTTDGLFNMNTSFTVFNSLDGSLINSLTCMATGFKTESLFVTLQLQTCPEIVSNTSMELLDLSTGEFISEASEAICLTSETGRAFGCTVLQATPDSWRIVWVIDGVRVETGSVVQTPSSEELVDLFSRFTIPNPSSEDVVKSLTCRATSLEKEELAITVKLRSCADIKPASSTINMTMLFAIVGVLSGMLVLAVAALVISSTRAKRRYQVPVSAQSVPNLQGSVEMESVAPDSESDTTAVKEEVTYQNTIAQSNVTPEEISSDTGLPSWAEGWGIPWRDLIVEERVLGSGNFGEVRYGTVRKDGDLNKAAIKMLKGHVSACDRDDFMDELWTMARIGNHPNIVQLFGACQHQGVLYVALEYLPYGDLRSYLRTARSQSDSDEDALSSDQLVKFALDVARGMEHLAKAGVIHRDLAARNILIGNGLVAKVSDFGLSRGENIYVQTSRRRVPLRWLSIESVRHQLYTTQSDVWSFGILLWEIANFGGTPYPTISNDLLVETIRIGYRMPKPDNCDDQIYALMRDCWDEDPNNRPTFTDLVYILSDMADNRIKHTYMAVIRNEYQNMSAILPELDDN</sequence>
<dbReference type="Pfam" id="PF07714">
    <property type="entry name" value="PK_Tyr_Ser-Thr"/>
    <property type="match status" value="1"/>
</dbReference>
<dbReference type="EC" id="2.7.10.1" evidence="2"/>
<keyword evidence="18" id="KW-0479">Metal-binding</keyword>
<dbReference type="Gene3D" id="1.10.510.10">
    <property type="entry name" value="Transferase(Phosphotransferase) domain 1"/>
    <property type="match status" value="1"/>
</dbReference>
<keyword evidence="25" id="KW-1185">Reference proteome</keyword>
<reference evidence="24" key="1">
    <citation type="submission" date="2022-11" db="UniProtKB">
        <authorList>
            <consortium name="EnsemblMetazoa"/>
        </authorList>
    </citation>
    <scope>IDENTIFICATION</scope>
</reference>
<feature type="domain" description="Protein kinase" evidence="22">
    <location>
        <begin position="691"/>
        <end position="964"/>
    </location>
</feature>
<keyword evidence="9 21" id="KW-0472">Membrane</keyword>
<evidence type="ECO:0000313" key="25">
    <source>
        <dbReference type="Proteomes" id="UP000887568"/>
    </source>
</evidence>
<feature type="domain" description="Ig-like" evidence="23">
    <location>
        <begin position="5"/>
        <end position="109"/>
    </location>
</feature>
<dbReference type="EnsemblMetazoa" id="XM_038204993.1">
    <property type="protein sequence ID" value="XP_038060921.1"/>
    <property type="gene ID" value="LOC119731750"/>
</dbReference>
<evidence type="ECO:0000256" key="6">
    <source>
        <dbReference type="ARBA" id="ARBA00022777"/>
    </source>
</evidence>
<dbReference type="PRINTS" id="PR00109">
    <property type="entry name" value="TYRKINASE"/>
</dbReference>
<dbReference type="FunFam" id="1.10.510.10:FF:000554">
    <property type="entry name" value="Predicted protein"/>
    <property type="match status" value="1"/>
</dbReference>
<evidence type="ECO:0000256" key="8">
    <source>
        <dbReference type="ARBA" id="ARBA00022989"/>
    </source>
</evidence>
<dbReference type="InterPro" id="IPR000719">
    <property type="entry name" value="Prot_kinase_dom"/>
</dbReference>
<evidence type="ECO:0000256" key="14">
    <source>
        <dbReference type="ARBA" id="ARBA00023319"/>
    </source>
</evidence>
<dbReference type="GO" id="GO:0046872">
    <property type="term" value="F:metal ion binding"/>
    <property type="evidence" value="ECO:0007669"/>
    <property type="project" value="UniProtKB-KW"/>
</dbReference>
<keyword evidence="11" id="KW-1015">Disulfide bond</keyword>
<dbReference type="PROSITE" id="PS50011">
    <property type="entry name" value="PROTEIN_KINASE_DOM"/>
    <property type="match status" value="1"/>
</dbReference>
<dbReference type="InterPro" id="IPR001245">
    <property type="entry name" value="Ser-Thr/Tyr_kinase_cat_dom"/>
</dbReference>
<keyword evidence="4 21" id="KW-0812">Transmembrane</keyword>
<dbReference type="GO" id="GO:0005886">
    <property type="term" value="C:plasma membrane"/>
    <property type="evidence" value="ECO:0007669"/>
    <property type="project" value="TreeGrafter"/>
</dbReference>
<feature type="binding site" evidence="17">
    <location>
        <position position="827"/>
    </location>
    <ligand>
        <name>ATP</name>
        <dbReference type="ChEBI" id="CHEBI:30616"/>
    </ligand>
</feature>
<feature type="active site" description="Proton acceptor" evidence="16">
    <location>
        <position position="823"/>
    </location>
</feature>
<dbReference type="InterPro" id="IPR007110">
    <property type="entry name" value="Ig-like_dom"/>
</dbReference>
<dbReference type="SMART" id="SM00219">
    <property type="entry name" value="TyrKc"/>
    <property type="match status" value="1"/>
</dbReference>
<dbReference type="InterPro" id="IPR011009">
    <property type="entry name" value="Kinase-like_dom_sf"/>
</dbReference>
<evidence type="ECO:0000256" key="18">
    <source>
        <dbReference type="PIRSR" id="PIRSR000615-3"/>
    </source>
</evidence>
<evidence type="ECO:0000256" key="13">
    <source>
        <dbReference type="ARBA" id="ARBA00023180"/>
    </source>
</evidence>
<name>A0A914ABT3_PATMI</name>
<feature type="binding site" evidence="17">
    <location>
        <begin position="698"/>
        <end position="705"/>
    </location>
    <ligand>
        <name>ATP</name>
        <dbReference type="ChEBI" id="CHEBI:30616"/>
    </ligand>
</feature>
<dbReference type="InterPro" id="IPR020635">
    <property type="entry name" value="Tyr_kinase_cat_dom"/>
</dbReference>
<keyword evidence="13" id="KW-0325">Glycoprotein</keyword>
<keyword evidence="6" id="KW-0418">Kinase</keyword>
<dbReference type="SUPFAM" id="SSF56112">
    <property type="entry name" value="Protein kinase-like (PK-like)"/>
    <property type="match status" value="1"/>
</dbReference>
<comment type="subcellular location">
    <subcellularLocation>
        <location evidence="1">Membrane</location>
        <topology evidence="1">Single-pass membrane protein</topology>
    </subcellularLocation>
</comment>
<keyword evidence="5 17" id="KW-0547">Nucleotide-binding</keyword>
<evidence type="ECO:0000256" key="20">
    <source>
        <dbReference type="PROSITE-ProRule" id="PRU10141"/>
    </source>
</evidence>
<dbReference type="InterPro" id="IPR008266">
    <property type="entry name" value="Tyr_kinase_AS"/>
</dbReference>
<keyword evidence="18" id="KW-0460">Magnesium</keyword>
<dbReference type="SUPFAM" id="SSF48726">
    <property type="entry name" value="Immunoglobulin"/>
    <property type="match status" value="4"/>
</dbReference>
<feature type="transmembrane region" description="Helical" evidence="21">
    <location>
        <begin position="588"/>
        <end position="609"/>
    </location>
</feature>